<protein>
    <submittedName>
        <fullName evidence="2">Uncharacterized protein</fullName>
    </submittedName>
</protein>
<dbReference type="Proteomes" id="UP001257627">
    <property type="component" value="Unassembled WGS sequence"/>
</dbReference>
<name>A0ABU3V519_9ACTN</name>
<evidence type="ECO:0000256" key="1">
    <source>
        <dbReference type="SAM" id="MobiDB-lite"/>
    </source>
</evidence>
<sequence length="140" mass="15713">MTDAPASDPFDFPSDLIKAQKDAADAHAKLRRFQASLPWSREPHDGWEAPEPAHGGVLHGYQSSRPATKGWTQAETAEYARLWEQWRKTAARVYTHRYWQNHRGEDAIKARQALKHEPGAQPVLEVEASKPGQDDFAATG</sequence>
<keyword evidence="2" id="KW-0614">Plasmid</keyword>
<proteinExistence type="predicted"/>
<accession>A0ABU3V519</accession>
<gene>
    <name evidence="2" type="ORF">PU648_55275</name>
</gene>
<keyword evidence="3" id="KW-1185">Reference proteome</keyword>
<evidence type="ECO:0000313" key="3">
    <source>
        <dbReference type="Proteomes" id="UP001257627"/>
    </source>
</evidence>
<dbReference type="RefSeq" id="WP_266944092.1">
    <property type="nucleotide sequence ID" value="NZ_JAPEMK010000002.1"/>
</dbReference>
<feature type="region of interest" description="Disordered" evidence="1">
    <location>
        <begin position="118"/>
        <end position="140"/>
    </location>
</feature>
<evidence type="ECO:0000313" key="2">
    <source>
        <dbReference type="EMBL" id="MDU9001265.1"/>
    </source>
</evidence>
<organism evidence="2 3">
    <name type="scientific">Streptomyces mirabilis</name>
    <dbReference type="NCBI Taxonomy" id="68239"/>
    <lineage>
        <taxon>Bacteria</taxon>
        <taxon>Bacillati</taxon>
        <taxon>Actinomycetota</taxon>
        <taxon>Actinomycetes</taxon>
        <taxon>Kitasatosporales</taxon>
        <taxon>Streptomycetaceae</taxon>
        <taxon>Streptomyces</taxon>
    </lineage>
</organism>
<feature type="region of interest" description="Disordered" evidence="1">
    <location>
        <begin position="40"/>
        <end position="70"/>
    </location>
</feature>
<reference evidence="2 3" key="1">
    <citation type="submission" date="2023-02" db="EMBL/GenBank/DDBJ databases">
        <authorList>
            <person name="Maleckis M."/>
        </authorList>
    </citation>
    <scope>NUCLEOTIDE SEQUENCE [LARGE SCALE GENOMIC DNA]</scope>
    <source>
        <strain evidence="2 3">P8-A2</strain>
        <plasmid evidence="2">unnamed1</plasmid>
    </source>
</reference>
<geneLocation type="plasmid" evidence="2">
    <name>unnamed1</name>
</geneLocation>
<comment type="caution">
    <text evidence="2">The sequence shown here is derived from an EMBL/GenBank/DDBJ whole genome shotgun (WGS) entry which is preliminary data.</text>
</comment>
<dbReference type="EMBL" id="JARAKF010000003">
    <property type="protein sequence ID" value="MDU9001265.1"/>
    <property type="molecule type" value="Genomic_DNA"/>
</dbReference>
<feature type="compositionally biased region" description="Polar residues" evidence="1">
    <location>
        <begin position="61"/>
        <end position="70"/>
    </location>
</feature>